<dbReference type="EMBL" id="JAAFGS010000001">
    <property type="protein sequence ID" value="NGZ74091.1"/>
    <property type="molecule type" value="Genomic_DNA"/>
</dbReference>
<evidence type="ECO:0000313" key="3">
    <source>
        <dbReference type="EMBL" id="NGZ74091.1"/>
    </source>
</evidence>
<dbReference type="InterPro" id="IPR045055">
    <property type="entry name" value="DNA2/NAM7-like"/>
</dbReference>
<feature type="coiled-coil region" evidence="1">
    <location>
        <begin position="99"/>
        <end position="126"/>
    </location>
</feature>
<name>A0ABX0EZB9_9BACL</name>
<reference evidence="3 4" key="1">
    <citation type="submission" date="2020-01" db="EMBL/GenBank/DDBJ databases">
        <title>Polyphasic characterisation and genomic insights into a novel alkali tolerant bacterium VR-M41.</title>
        <authorList>
            <person name="Vemuluri V.R."/>
        </authorList>
    </citation>
    <scope>NUCLEOTIDE SEQUENCE [LARGE SCALE GENOMIC DNA]</scope>
    <source>
        <strain evidence="3 4">VR-M41</strain>
    </source>
</reference>
<dbReference type="Pfam" id="PF13086">
    <property type="entry name" value="AAA_11"/>
    <property type="match status" value="2"/>
</dbReference>
<dbReference type="CDD" id="cd18808">
    <property type="entry name" value="SF1_C_Upf1"/>
    <property type="match status" value="1"/>
</dbReference>
<dbReference type="SMART" id="SM00952">
    <property type="entry name" value="RAP"/>
    <property type="match status" value="1"/>
</dbReference>
<dbReference type="InterPro" id="IPR041679">
    <property type="entry name" value="DNA2/NAM7-like_C"/>
</dbReference>
<evidence type="ECO:0000313" key="4">
    <source>
        <dbReference type="Proteomes" id="UP000800303"/>
    </source>
</evidence>
<keyword evidence="1" id="KW-0175">Coiled coil</keyword>
<dbReference type="Pfam" id="PF13087">
    <property type="entry name" value="AAA_12"/>
    <property type="match status" value="1"/>
</dbReference>
<evidence type="ECO:0000256" key="1">
    <source>
        <dbReference type="SAM" id="Coils"/>
    </source>
</evidence>
<dbReference type="Proteomes" id="UP000800303">
    <property type="component" value="Unassembled WGS sequence"/>
</dbReference>
<organism evidence="3 4">
    <name type="scientific">Saccharibacillus alkalitolerans</name>
    <dbReference type="NCBI Taxonomy" id="2705290"/>
    <lineage>
        <taxon>Bacteria</taxon>
        <taxon>Bacillati</taxon>
        <taxon>Bacillota</taxon>
        <taxon>Bacilli</taxon>
        <taxon>Bacillales</taxon>
        <taxon>Paenibacillaceae</taxon>
        <taxon>Saccharibacillus</taxon>
    </lineage>
</organism>
<dbReference type="InterPro" id="IPR047187">
    <property type="entry name" value="SF1_C_Upf1"/>
</dbReference>
<dbReference type="InterPro" id="IPR041677">
    <property type="entry name" value="DNA2/NAM7_AAA_11"/>
</dbReference>
<comment type="caution">
    <text evidence="3">The sequence shown here is derived from an EMBL/GenBank/DDBJ whole genome shotgun (WGS) entry which is preliminary data.</text>
</comment>
<dbReference type="PANTHER" id="PTHR10887:SF530">
    <property type="entry name" value="SUPERFAMILY I DNA HELICASES"/>
    <property type="match status" value="1"/>
</dbReference>
<dbReference type="Pfam" id="PF13195">
    <property type="entry name" value="DUF4011"/>
    <property type="match status" value="1"/>
</dbReference>
<dbReference type="Gene3D" id="3.40.50.300">
    <property type="entry name" value="P-loop containing nucleotide triphosphate hydrolases"/>
    <property type="match status" value="3"/>
</dbReference>
<dbReference type="SUPFAM" id="SSF52980">
    <property type="entry name" value="Restriction endonuclease-like"/>
    <property type="match status" value="1"/>
</dbReference>
<dbReference type="Gene3D" id="3.40.960.10">
    <property type="entry name" value="VSR Endonuclease"/>
    <property type="match status" value="1"/>
</dbReference>
<dbReference type="RefSeq" id="WP_166272037.1">
    <property type="nucleotide sequence ID" value="NZ_JAAFGS010000001.1"/>
</dbReference>
<dbReference type="InterPro" id="IPR013584">
    <property type="entry name" value="RAP"/>
</dbReference>
<dbReference type="PANTHER" id="PTHR10887">
    <property type="entry name" value="DNA2/NAM7 HELICASE FAMILY"/>
    <property type="match status" value="1"/>
</dbReference>
<proteinExistence type="predicted"/>
<dbReference type="InterPro" id="IPR027417">
    <property type="entry name" value="P-loop_NTPase"/>
</dbReference>
<dbReference type="Pfam" id="PF18741">
    <property type="entry name" value="MTES_1575"/>
    <property type="match status" value="1"/>
</dbReference>
<evidence type="ECO:0000259" key="2">
    <source>
        <dbReference type="SMART" id="SM00952"/>
    </source>
</evidence>
<accession>A0ABX0EZB9</accession>
<dbReference type="InterPro" id="IPR011335">
    <property type="entry name" value="Restrct_endonuc-II-like"/>
</dbReference>
<feature type="domain" description="RAP" evidence="2">
    <location>
        <begin position="1883"/>
        <end position="1940"/>
    </location>
</feature>
<protein>
    <submittedName>
        <fullName evidence="3">DUF4011 domain-containing protein</fullName>
    </submittedName>
</protein>
<dbReference type="SUPFAM" id="SSF52540">
    <property type="entry name" value="P-loop containing nucleoside triphosphate hydrolases"/>
    <property type="match status" value="1"/>
</dbReference>
<gene>
    <name evidence="3" type="ORF">GYN08_02100</name>
</gene>
<sequence>MDKKIEKWKSDLIDISGRNPLLNFKPKKTNSLRLSENLSWLAEQLLDEQYLNLEELETPFLEEVRRLQSKSYEITSAESDKMSPTQRRKHQEDWERNIQSRINEQYNELKKALTKLRNSARTAMNEQGINIAYLTFGLLKWKPGTGTHSTQTSSAPLLLLPVMIKKASANSPFTMNIYEQEIIVNPFINHVLEEQFGLTLSDLTFEADNPDFTDIFEQVYDKIENLQDWAVEEDCYLSLFSFNKLVMYKDLEQYRGLLESHPLIREIVGTAGEDTIRQNFDAGLIPSESRMDKEVPAEQNFNVVDADSSQQRAIIAAKKGMNFVLQGPPGTGKSQTITNIVAECLAAGKKVLFVSEKMAALNVVKDRLEERGLGEFCLEMHSHKAGKRQVLDSLADTINKPAAAKKVPEEIYQKMNYLRDRLNTYSEKLHEVRQPYGKSVYEVQGLLNPLKDIPEILSAVYLSADQNLEEIYRLLADLDRYRNQTLQEDSRPWEALSAGRFSFELQANVQKLLQHMAEITRNALALAETLSAETGLRVSRTEELDRVVSVLDLAAVSPRPPQAWLTSLDVSELIREAREHQEQVGEFFALRGELLQSFDDQILELPVQDLQETLFGDSDFLDQVPEKERLKVLDDQGEKIQQAADDFGRVREQLRLFDETAKAAGQQEVSSLNDYRRLSRYMKLFNLKVQPAFAWFIRSSWKTATQQAHLAKSDHERMSEMRQQLLSAYDTSFIGQDAGTLIKQINESTAGVQIFASPDHPLLQETLYDNSTQILTVLEELFGWYKQWGEIKVEFEELFQLELTQTSDVQRLSRIMDLVAVNPQPERGWFDSSHSRKVRQELENAKGLLGKFEKDRQELQAVYVDELLDESGLEERIEQMHNRCLNEYQSPVKRALGGGYRKDVRWLSAQRKEAEKLDFQAFLKDIRVIRRTLNYRSELKKQESHWAALMGRHYLGLRSDWSAIEDSIAMTEKIMDWHQGKPVSSALQELLVAPSGRTEELLSRYRQLKRNSEALIRCLLGLKTAFPQIWNASLAPDLESWNLDQMIAHLLEDSGKIQSLISRIKPIVDSRISYGEPRYRELMEDLFKLQSLRELQNSLKDKEAYYRHTFGKAFQGEDTSWEDLQETLEEIGRLHTENITIPAQIAQFAIDNTEDYRERQKSLEQHVHSLERSIQMLDVEIPTIIQDEEGIHANDRSLTRIGERLNEFVGGMQRWRTAYLSIRPTAKRPFADFAELRAKLELASQAQQQESALEHQMERLQQMFGSRIQGFSTDWPLIFDALAWTEEWKGLLGEEAALNPLLQLVCAEGTENKPLLHGLIENVQQSKMALTDMTSRFGAQFDLAAAFTGRSEAELTWEMLNGYADSRLPHLDRMESWIRYRNLQKQAYESGLGDFVDQAMSESGEYSLKDLFQKRLFKQWLDRVYEQEDLLAEFDAHQAGEDLKQFRKLDSGSQNLNVIRIKEKLESEREHALSAPAFLREKQLVLHEIGKKKRHIPIRQLMQGAADFVQSLKPCFLMSPLSVSQYIDAHKIKFDLVIFDEASQIFSEDAIGAMIRGKQVIIVGDTKQLPPTNFFQSSGIEEDYDTDEEQEEEVNYESILDECANILPPLDLRWHYRSKHESLITFSNEAFYYNNLITFPSADNGNYLGTDFVHVKDGIYDRGGSSTNRPEARRVAELVFEHYRDHGHQSLGVIAFSQKQAAAIEEELQIMRRQQPEFEQYFQEGSREEFFVKSLENVQGDERDVIFLSVGYGRAADGSIYYNFGPLSKAKGERRLNVAVTRAKYHMKLVSSITPDDLPEAKVEGNSGLKHLKQYMQNVMYGYQPMVRGESQIPEFDSPFEEDVYRVLTDMGYSVDTQVGCSGYRIDLGIVDPDDKTKYLIGIECDGANYHSSKVARDRDRLRQQVLEGLGWKIYRIWSQEWFKNRRHEVERLKLYLEEETKREVYLGI</sequence>
<dbReference type="InterPro" id="IPR025103">
    <property type="entry name" value="DUF4011"/>
</dbReference>
<keyword evidence="4" id="KW-1185">Reference proteome</keyword>
<dbReference type="InterPro" id="IPR049468">
    <property type="entry name" value="Restrct_endonuc-II-like_dom"/>
</dbReference>